<evidence type="ECO:0000313" key="2">
    <source>
        <dbReference type="Proteomes" id="UP000746612"/>
    </source>
</evidence>
<reference evidence="1" key="1">
    <citation type="submission" date="2021-03" db="EMBL/GenBank/DDBJ databases">
        <authorList>
            <person name="Alouane T."/>
            <person name="Langin T."/>
            <person name="Bonhomme L."/>
        </authorList>
    </citation>
    <scope>NUCLEOTIDE SEQUENCE</scope>
    <source>
        <strain evidence="1">MDC_Fg202</strain>
    </source>
</reference>
<comment type="caution">
    <text evidence="1">The sequence shown here is derived from an EMBL/GenBank/DDBJ whole genome shotgun (WGS) entry which is preliminary data.</text>
</comment>
<evidence type="ECO:0000313" key="1">
    <source>
        <dbReference type="EMBL" id="CAG2001059.1"/>
    </source>
</evidence>
<organism evidence="1 2">
    <name type="scientific">Gibberella zeae</name>
    <name type="common">Wheat head blight fungus</name>
    <name type="synonym">Fusarium graminearum</name>
    <dbReference type="NCBI Taxonomy" id="5518"/>
    <lineage>
        <taxon>Eukaryota</taxon>
        <taxon>Fungi</taxon>
        <taxon>Dikarya</taxon>
        <taxon>Ascomycota</taxon>
        <taxon>Pezizomycotina</taxon>
        <taxon>Sordariomycetes</taxon>
        <taxon>Hypocreomycetidae</taxon>
        <taxon>Hypocreales</taxon>
        <taxon>Nectriaceae</taxon>
        <taxon>Fusarium</taxon>
    </lineage>
</organism>
<dbReference type="Proteomes" id="UP000746612">
    <property type="component" value="Unassembled WGS sequence"/>
</dbReference>
<sequence>MSTPAIIPQGDFVFRLNEVLRYCSIPLVDLSDRSGIGCKGQGLPGPYVIRIYANKDVTGELHLRTARNAAL</sequence>
<dbReference type="AlphaFoldDB" id="A0A9N8RL92"/>
<accession>A0A9N8RL92</accession>
<gene>
    <name evidence="1" type="ORF">MDCFG202_LOCUS464381</name>
</gene>
<proteinExistence type="predicted"/>
<name>A0A9N8RL92_GIBZA</name>
<dbReference type="EMBL" id="CAJPIJ010000167">
    <property type="protein sequence ID" value="CAG2001059.1"/>
    <property type="molecule type" value="Genomic_DNA"/>
</dbReference>
<protein>
    <submittedName>
        <fullName evidence="1">Uncharacterized protein</fullName>
    </submittedName>
</protein>